<proteinExistence type="predicted"/>
<dbReference type="EMBL" id="JBBEGN010000001">
    <property type="protein sequence ID" value="MEJ2866138.1"/>
    <property type="molecule type" value="Genomic_DNA"/>
</dbReference>
<evidence type="ECO:0000313" key="1">
    <source>
        <dbReference type="EMBL" id="MEJ2866138.1"/>
    </source>
</evidence>
<organism evidence="1 2">
    <name type="scientific">Actinomycetospora aurantiaca</name>
    <dbReference type="NCBI Taxonomy" id="3129233"/>
    <lineage>
        <taxon>Bacteria</taxon>
        <taxon>Bacillati</taxon>
        <taxon>Actinomycetota</taxon>
        <taxon>Actinomycetes</taxon>
        <taxon>Pseudonocardiales</taxon>
        <taxon>Pseudonocardiaceae</taxon>
        <taxon>Actinomycetospora</taxon>
    </lineage>
</organism>
<protein>
    <submittedName>
        <fullName evidence="1">Uncharacterized protein</fullName>
    </submittedName>
</protein>
<sequence length="132" mass="14877">MSVVDSAKITCRCCRLVARVRDVVGHDLPDVCGECAGHQGHEKYTQLAFDHATLYWERVEEAVREEKRAHMRADAALHTRDQAMNALAEVREEHWMGVEKCTCGRKECRTGQLLATSRIAKLIGATQRRNAS</sequence>
<dbReference type="Proteomes" id="UP001385809">
    <property type="component" value="Unassembled WGS sequence"/>
</dbReference>
<reference evidence="1 2" key="1">
    <citation type="submission" date="2024-03" db="EMBL/GenBank/DDBJ databases">
        <title>Actinomycetospora sp. OC33-EN08, a novel actinomycete isolated from wild orchid (Aerides multiflora).</title>
        <authorList>
            <person name="Suriyachadkun C."/>
        </authorList>
    </citation>
    <scope>NUCLEOTIDE SEQUENCE [LARGE SCALE GENOMIC DNA]</scope>
    <source>
        <strain evidence="1 2">OC33-EN08</strain>
    </source>
</reference>
<keyword evidence="2" id="KW-1185">Reference proteome</keyword>
<gene>
    <name evidence="1" type="ORF">WCD74_00085</name>
</gene>
<name>A0ABU8MI56_9PSEU</name>
<evidence type="ECO:0000313" key="2">
    <source>
        <dbReference type="Proteomes" id="UP001385809"/>
    </source>
</evidence>
<dbReference type="RefSeq" id="WP_337692765.1">
    <property type="nucleotide sequence ID" value="NZ_JBBEGN010000001.1"/>
</dbReference>
<comment type="caution">
    <text evidence="1">The sequence shown here is derived from an EMBL/GenBank/DDBJ whole genome shotgun (WGS) entry which is preliminary data.</text>
</comment>
<accession>A0ABU8MI56</accession>